<evidence type="ECO:0000313" key="1">
    <source>
        <dbReference type="EMBL" id="KAK6125958.1"/>
    </source>
</evidence>
<dbReference type="PANTHER" id="PTHR46872">
    <property type="entry name" value="DNA BINDING PROTEIN"/>
    <property type="match status" value="1"/>
</dbReference>
<evidence type="ECO:0000313" key="2">
    <source>
        <dbReference type="Proteomes" id="UP001318860"/>
    </source>
</evidence>
<sequence length="388" mass="44466">MTTQQGRQGNGNVKAYLREGIKDASKNSVFGSYSDTEMIARLKGLALDPCKPQFTKDYIEPVRNQIVRIRKIMVLNDSNIPWKKRKLEQFVKDKLRAPSGFSVPEQRNGLDSVDSPEYHYKRTTSFMDDIIHWNSSNAPSLEINNTIPYSSSPTLDGPSIRLWNIIANHLQRKAIPIGPRFQVDVPEWSSPVNTNILIDTYNRCPENSKWLGTRIWPIEKGNTETTQQTIGKGRPDSCCCVSPGSVDCIRHHVLEERLSLQRDLGPTFFSWRFDEMGHQVSKSWTLKERQTFESLVTVGPSRKKLLKHGLKCFSNKCRKDIIGYYFNVYIPQRMSLQVKSSSVNEIDTDDDEEEEDFSYLGMPKRSEGGRTLVSKFKEVKARFLCRAS</sequence>
<gene>
    <name evidence="1" type="ORF">DH2020_040266</name>
</gene>
<comment type="caution">
    <text evidence="1">The sequence shown here is derived from an EMBL/GenBank/DDBJ whole genome shotgun (WGS) entry which is preliminary data.</text>
</comment>
<name>A0ABR0UUL2_REHGL</name>
<proteinExistence type="predicted"/>
<dbReference type="Proteomes" id="UP001318860">
    <property type="component" value="Unassembled WGS sequence"/>
</dbReference>
<keyword evidence="2" id="KW-1185">Reference proteome</keyword>
<dbReference type="EMBL" id="JABTTQ020002066">
    <property type="protein sequence ID" value="KAK6125958.1"/>
    <property type="molecule type" value="Genomic_DNA"/>
</dbReference>
<evidence type="ECO:0008006" key="3">
    <source>
        <dbReference type="Google" id="ProtNLM"/>
    </source>
</evidence>
<organism evidence="1 2">
    <name type="scientific">Rehmannia glutinosa</name>
    <name type="common">Chinese foxglove</name>
    <dbReference type="NCBI Taxonomy" id="99300"/>
    <lineage>
        <taxon>Eukaryota</taxon>
        <taxon>Viridiplantae</taxon>
        <taxon>Streptophyta</taxon>
        <taxon>Embryophyta</taxon>
        <taxon>Tracheophyta</taxon>
        <taxon>Spermatophyta</taxon>
        <taxon>Magnoliopsida</taxon>
        <taxon>eudicotyledons</taxon>
        <taxon>Gunneridae</taxon>
        <taxon>Pentapetalae</taxon>
        <taxon>asterids</taxon>
        <taxon>lamiids</taxon>
        <taxon>Lamiales</taxon>
        <taxon>Orobanchaceae</taxon>
        <taxon>Rehmannieae</taxon>
        <taxon>Rehmannia</taxon>
    </lineage>
</organism>
<dbReference type="PANTHER" id="PTHR46872:SF10">
    <property type="entry name" value="MYB-LIKE DOMAIN-CONTAINING PROTEIN"/>
    <property type="match status" value="1"/>
</dbReference>
<protein>
    <recommendedName>
        <fullName evidence="3">ELM2 domain-containing protein</fullName>
    </recommendedName>
</protein>
<accession>A0ABR0UUL2</accession>
<reference evidence="1 2" key="1">
    <citation type="journal article" date="2021" name="Comput. Struct. Biotechnol. J.">
        <title>De novo genome assembly of the potent medicinal plant Rehmannia glutinosa using nanopore technology.</title>
        <authorList>
            <person name="Ma L."/>
            <person name="Dong C."/>
            <person name="Song C."/>
            <person name="Wang X."/>
            <person name="Zheng X."/>
            <person name="Niu Y."/>
            <person name="Chen S."/>
            <person name="Feng W."/>
        </authorList>
    </citation>
    <scope>NUCLEOTIDE SEQUENCE [LARGE SCALE GENOMIC DNA]</scope>
    <source>
        <strain evidence="1">DH-2019</strain>
    </source>
</reference>